<evidence type="ECO:0000313" key="3">
    <source>
        <dbReference type="Proteomes" id="UP000694044"/>
    </source>
</evidence>
<feature type="region of interest" description="Disordered" evidence="1">
    <location>
        <begin position="62"/>
        <end position="96"/>
    </location>
</feature>
<dbReference type="AlphaFoldDB" id="A0A8T1WB70"/>
<evidence type="ECO:0000256" key="1">
    <source>
        <dbReference type="SAM" id="MobiDB-lite"/>
    </source>
</evidence>
<name>A0A8T1WB70_9STRA</name>
<feature type="region of interest" description="Disordered" evidence="1">
    <location>
        <begin position="243"/>
        <end position="385"/>
    </location>
</feature>
<feature type="compositionally biased region" description="Low complexity" evidence="1">
    <location>
        <begin position="62"/>
        <end position="77"/>
    </location>
</feature>
<protein>
    <recommendedName>
        <fullName evidence="4">DASH complex subunit ASK1</fullName>
    </recommendedName>
</protein>
<accession>A0A8T1WB70</accession>
<dbReference type="GO" id="GO:0008608">
    <property type="term" value="P:attachment of spindle microtubules to kinetochore"/>
    <property type="evidence" value="ECO:0007669"/>
    <property type="project" value="InterPro"/>
</dbReference>
<feature type="compositionally biased region" description="Polar residues" evidence="1">
    <location>
        <begin position="212"/>
        <end position="226"/>
    </location>
</feature>
<reference evidence="2" key="1">
    <citation type="submission" date="2021-02" db="EMBL/GenBank/DDBJ databases">
        <authorList>
            <person name="Palmer J.M."/>
        </authorList>
    </citation>
    <scope>NUCLEOTIDE SEQUENCE</scope>
    <source>
        <strain evidence="2">SCRP734</strain>
    </source>
</reference>
<organism evidence="2 3">
    <name type="scientific">Phytophthora pseudosyringae</name>
    <dbReference type="NCBI Taxonomy" id="221518"/>
    <lineage>
        <taxon>Eukaryota</taxon>
        <taxon>Sar</taxon>
        <taxon>Stramenopiles</taxon>
        <taxon>Oomycota</taxon>
        <taxon>Peronosporomycetes</taxon>
        <taxon>Peronosporales</taxon>
        <taxon>Peronosporaceae</taxon>
        <taxon>Phytophthora</taxon>
    </lineage>
</organism>
<dbReference type="InterPro" id="IPR013964">
    <property type="entry name" value="DASH_Ask1"/>
</dbReference>
<feature type="compositionally biased region" description="Basic and acidic residues" evidence="1">
    <location>
        <begin position="314"/>
        <end position="327"/>
    </location>
</feature>
<comment type="caution">
    <text evidence="2">The sequence shown here is derived from an EMBL/GenBank/DDBJ whole genome shotgun (WGS) entry which is preliminary data.</text>
</comment>
<keyword evidence="3" id="KW-1185">Reference proteome</keyword>
<feature type="compositionally biased region" description="Polar residues" evidence="1">
    <location>
        <begin position="157"/>
        <end position="180"/>
    </location>
</feature>
<evidence type="ECO:0008006" key="4">
    <source>
        <dbReference type="Google" id="ProtNLM"/>
    </source>
</evidence>
<sequence>MEEDAQQRITYLLQEIDANICAAHRSATQICGTVRRHHQILRQIHEASRVWRPLFDSFTRQPAARRATRTPSRLSRPFTPRSTRSAAAPQQQHEQEIIVVDDEGLDDEDTSFVSREQTFKTTTLKKHQPPTSNASADDDSLNFSINSENLPKMSRTPYMSKSATQSGAKTQESTSTLSSSDRGRWSPRISSPPRTGIIVGDQLETANAGPRQISTPPSAISSVEYNSNSPGISRNLMKMGAFEYTPPRGKKSKSGGEEKEVDETNDSIATPYVPEFSTVRLSTATEKEPTATADNASRSLRTPEGASNRKRKRSDAGENRRTPEYPKTHYPAKATSPFTSPSLRRKYSSRSNVSSPSHRGQTPVAATPQRQRNEAVIDDDTPRTPEFNLASPLLRTQLKAMTPNTPLSNRLVGASLDIGSVSQEARLQDYDDSFNAGKPTPKFELSLLPAVFQRGVGAVQVSTVYSKFQGTDGGNPAIVSISRICLTHENWRFVCFARWPCIALITNRWCPPHVAQSADQLAEMLPDYGDAKIELLVDMLVSRRLLRPFVVEGTMFWQKPV</sequence>
<proteinExistence type="predicted"/>
<dbReference type="Proteomes" id="UP000694044">
    <property type="component" value="Unassembled WGS sequence"/>
</dbReference>
<feature type="compositionally biased region" description="Polar residues" evidence="1">
    <location>
        <begin position="80"/>
        <end position="92"/>
    </location>
</feature>
<gene>
    <name evidence="2" type="ORF">PHYPSEUDO_009216</name>
</gene>
<dbReference type="Pfam" id="PF08655">
    <property type="entry name" value="DASH_Ask1"/>
    <property type="match status" value="1"/>
</dbReference>
<feature type="compositionally biased region" description="Polar residues" evidence="1">
    <location>
        <begin position="129"/>
        <end position="149"/>
    </location>
</feature>
<feature type="region of interest" description="Disordered" evidence="1">
    <location>
        <begin position="114"/>
        <end position="226"/>
    </location>
</feature>
<dbReference type="EMBL" id="JAGDFM010000038">
    <property type="protein sequence ID" value="KAG7389958.1"/>
    <property type="molecule type" value="Genomic_DNA"/>
</dbReference>
<evidence type="ECO:0000313" key="2">
    <source>
        <dbReference type="EMBL" id="KAG7389958.1"/>
    </source>
</evidence>
<dbReference type="GO" id="GO:0072686">
    <property type="term" value="C:mitotic spindle"/>
    <property type="evidence" value="ECO:0007669"/>
    <property type="project" value="InterPro"/>
</dbReference>
<feature type="compositionally biased region" description="Low complexity" evidence="1">
    <location>
        <begin position="349"/>
        <end position="359"/>
    </location>
</feature>
<dbReference type="GO" id="GO:0042729">
    <property type="term" value="C:DASH complex"/>
    <property type="evidence" value="ECO:0007669"/>
    <property type="project" value="InterPro"/>
</dbReference>
<dbReference type="OrthoDB" id="159965at2759"/>
<feature type="compositionally biased region" description="Basic and acidic residues" evidence="1">
    <location>
        <begin position="371"/>
        <end position="383"/>
    </location>
</feature>